<dbReference type="OrthoDB" id="6352295at2759"/>
<name>A0A9P0HFI0_NEZVI</name>
<proteinExistence type="predicted"/>
<gene>
    <name evidence="1" type="ORF">NEZAVI_LOCUS10487</name>
</gene>
<dbReference type="EMBL" id="OV725081">
    <property type="protein sequence ID" value="CAH1401473.1"/>
    <property type="molecule type" value="Genomic_DNA"/>
</dbReference>
<organism evidence="1 2">
    <name type="scientific">Nezara viridula</name>
    <name type="common">Southern green stink bug</name>
    <name type="synonym">Cimex viridulus</name>
    <dbReference type="NCBI Taxonomy" id="85310"/>
    <lineage>
        <taxon>Eukaryota</taxon>
        <taxon>Metazoa</taxon>
        <taxon>Ecdysozoa</taxon>
        <taxon>Arthropoda</taxon>
        <taxon>Hexapoda</taxon>
        <taxon>Insecta</taxon>
        <taxon>Pterygota</taxon>
        <taxon>Neoptera</taxon>
        <taxon>Paraneoptera</taxon>
        <taxon>Hemiptera</taxon>
        <taxon>Heteroptera</taxon>
        <taxon>Panheteroptera</taxon>
        <taxon>Pentatomomorpha</taxon>
        <taxon>Pentatomoidea</taxon>
        <taxon>Pentatomidae</taxon>
        <taxon>Pentatominae</taxon>
        <taxon>Nezara</taxon>
    </lineage>
</organism>
<accession>A0A9P0HFI0</accession>
<evidence type="ECO:0000313" key="2">
    <source>
        <dbReference type="Proteomes" id="UP001152798"/>
    </source>
</evidence>
<dbReference type="InterPro" id="IPR038948">
    <property type="entry name" value="POLR1D-like"/>
</dbReference>
<dbReference type="PANTHER" id="PTHR34769">
    <property type="entry name" value="RCG42593, ISOFORM CRA_A"/>
    <property type="match status" value="1"/>
</dbReference>
<dbReference type="AlphaFoldDB" id="A0A9P0HFI0"/>
<keyword evidence="2" id="KW-1185">Reference proteome</keyword>
<reference evidence="1" key="1">
    <citation type="submission" date="2022-01" db="EMBL/GenBank/DDBJ databases">
        <authorList>
            <person name="King R."/>
        </authorList>
    </citation>
    <scope>NUCLEOTIDE SEQUENCE</scope>
</reference>
<dbReference type="PANTHER" id="PTHR34769:SF1">
    <property type="entry name" value="RNA POLYMERASE I AND III SUBUNIT D"/>
    <property type="match status" value="1"/>
</dbReference>
<evidence type="ECO:0000313" key="1">
    <source>
        <dbReference type="EMBL" id="CAH1401473.1"/>
    </source>
</evidence>
<protein>
    <submittedName>
        <fullName evidence="1">Uncharacterized protein</fullName>
    </submittedName>
</protein>
<dbReference type="Proteomes" id="UP001152798">
    <property type="component" value="Chromosome 5"/>
</dbReference>
<sequence length="73" mass="8389">MAENNSEKDNNAELERLAADELIKEAKTLAKIAKVEGALGWKKRRILRTNKIFLHQTLKRTVNANKMKNTIKK</sequence>